<dbReference type="GO" id="GO:0005886">
    <property type="term" value="C:plasma membrane"/>
    <property type="evidence" value="ECO:0007669"/>
    <property type="project" value="UniProtKB-SubCell"/>
</dbReference>
<evidence type="ECO:0000256" key="3">
    <source>
        <dbReference type="ARBA" id="ARBA00004172"/>
    </source>
</evidence>
<evidence type="ECO:0000256" key="13">
    <source>
        <dbReference type="ARBA" id="ARBA00023273"/>
    </source>
</evidence>
<dbReference type="InterPro" id="IPR002000">
    <property type="entry name" value="Lysosome-assoc_membr_glycop"/>
</dbReference>
<evidence type="ECO:0000256" key="10">
    <source>
        <dbReference type="ARBA" id="ARBA00023018"/>
    </source>
</evidence>
<keyword evidence="7 22" id="KW-0732">Signal</keyword>
<evidence type="ECO:0000256" key="17">
    <source>
        <dbReference type="ARBA" id="ARBA00060492"/>
    </source>
</evidence>
<dbReference type="PROSITE" id="PS51407">
    <property type="entry name" value="LAMP_3"/>
    <property type="match status" value="1"/>
</dbReference>
<comment type="subcellular location">
    <subcellularLocation>
        <location evidence="4">Cell projection</location>
        <location evidence="4">Dendrite</location>
    </subcellularLocation>
    <subcellularLocation>
        <location evidence="17">Cell projection</location>
        <location evidence="17">Growth cone membrane</location>
        <topology evidence="17">Single-pass type I membrane protein</topology>
    </subcellularLocation>
    <subcellularLocation>
        <location evidence="15">Cytoplasmic vesicle</location>
        <location evidence="15">Secretory vesicle</location>
        <location evidence="15">Synaptic vesicle membrane</location>
        <topology evidence="15">Single-pass type I membrane protein</topology>
    </subcellularLocation>
    <subcellularLocation>
        <location evidence="2">Early endosome membrane</location>
        <topology evidence="2">Single-pass type I membrane protein</topology>
    </subcellularLocation>
    <subcellularLocation>
        <location evidence="1">Endoplasmic reticulum-Golgi intermediate compartment membrane</location>
        <topology evidence="1">Single-pass type I membrane protein</topology>
    </subcellularLocation>
    <subcellularLocation>
        <location evidence="20">Membrane</location>
        <topology evidence="20">Single-pass type I membrane protein</topology>
    </subcellularLocation>
    <subcellularLocation>
        <location evidence="3">Recycling endosome</location>
    </subcellularLocation>
</comment>
<evidence type="ECO:0000256" key="22">
    <source>
        <dbReference type="SAM" id="SignalP"/>
    </source>
</evidence>
<dbReference type="Gene3D" id="2.40.160.110">
    <property type="match status" value="2"/>
</dbReference>
<keyword evidence="26" id="KW-1185">Reference proteome</keyword>
<feature type="domain" description="Lysosome-associated membrane glycoprotein 2-like transmembrane" evidence="24">
    <location>
        <begin position="358"/>
        <end position="389"/>
    </location>
</feature>
<dbReference type="CDD" id="cd12087">
    <property type="entry name" value="TM_EGFR-like"/>
    <property type="match status" value="1"/>
</dbReference>
<evidence type="ECO:0000256" key="20">
    <source>
        <dbReference type="PROSITE-ProRule" id="PRU00740"/>
    </source>
</evidence>
<evidence type="ECO:0000256" key="15">
    <source>
        <dbReference type="ARBA" id="ARBA00029428"/>
    </source>
</evidence>
<dbReference type="PANTHER" id="PTHR11506:SF35">
    <property type="entry name" value="LYSOSOME-ASSOCIATED MEMBRANE GLYCOPROTEIN 5"/>
    <property type="match status" value="1"/>
</dbReference>
<comment type="similarity">
    <text evidence="5 20">Belongs to the LAMP family.</text>
</comment>
<dbReference type="AlphaFoldDB" id="A0AAV3XT40"/>
<proteinExistence type="inferred from homology"/>
<dbReference type="EMBL" id="BLXT01000055">
    <property type="protein sequence ID" value="GFN73994.1"/>
    <property type="molecule type" value="Genomic_DNA"/>
</dbReference>
<keyword evidence="9 21" id="KW-1133">Transmembrane helix</keyword>
<evidence type="ECO:0000256" key="14">
    <source>
        <dbReference type="ARBA" id="ARBA00023329"/>
    </source>
</evidence>
<evidence type="ECO:0000259" key="23">
    <source>
        <dbReference type="Pfam" id="PF01299"/>
    </source>
</evidence>
<evidence type="ECO:0000256" key="8">
    <source>
        <dbReference type="ARBA" id="ARBA00022753"/>
    </source>
</evidence>
<dbReference type="GO" id="GO:0072594">
    <property type="term" value="P:establishment of protein localization to organelle"/>
    <property type="evidence" value="ECO:0007669"/>
    <property type="project" value="TreeGrafter"/>
</dbReference>
<dbReference type="InterPro" id="IPR048524">
    <property type="entry name" value="Lamp2-like_TM"/>
</dbReference>
<keyword evidence="13" id="KW-0966">Cell projection</keyword>
<evidence type="ECO:0000256" key="5">
    <source>
        <dbReference type="ARBA" id="ARBA00009644"/>
    </source>
</evidence>
<keyword evidence="10" id="KW-0770">Synapse</keyword>
<keyword evidence="20" id="KW-1015">Disulfide bond</keyword>
<feature type="chain" id="PRO_5043875926" description="Lysosome-associated membrane glycoprotein 5" evidence="22">
    <location>
        <begin position="16"/>
        <end position="392"/>
    </location>
</feature>
<gene>
    <name evidence="25" type="ORF">PoB_000050000</name>
</gene>
<keyword evidence="14" id="KW-0968">Cytoplasmic vesicle</keyword>
<reference evidence="25 26" key="1">
    <citation type="journal article" date="2021" name="Elife">
        <title>Chloroplast acquisition without the gene transfer in kleptoplastic sea slugs, Plakobranchus ocellatus.</title>
        <authorList>
            <person name="Maeda T."/>
            <person name="Takahashi S."/>
            <person name="Yoshida T."/>
            <person name="Shimamura S."/>
            <person name="Takaki Y."/>
            <person name="Nagai Y."/>
            <person name="Toyoda A."/>
            <person name="Suzuki Y."/>
            <person name="Arimoto A."/>
            <person name="Ishii H."/>
            <person name="Satoh N."/>
            <person name="Nishiyama T."/>
            <person name="Hasebe M."/>
            <person name="Maruyama T."/>
            <person name="Minagawa J."/>
            <person name="Obokata J."/>
            <person name="Shigenobu S."/>
        </authorList>
    </citation>
    <scope>NUCLEOTIDE SEQUENCE [LARGE SCALE GENOMIC DNA]</scope>
</reference>
<protein>
    <recommendedName>
        <fullName evidence="18">Lysosome-associated membrane glycoprotein 5</fullName>
    </recommendedName>
    <alternativeName>
        <fullName evidence="19">Lysosome-associated membrane protein 5</fullName>
    </alternativeName>
</protein>
<keyword evidence="11 20" id="KW-0472">Membrane</keyword>
<evidence type="ECO:0000256" key="9">
    <source>
        <dbReference type="ARBA" id="ARBA00022989"/>
    </source>
</evidence>
<name>A0AAV3XT40_9GAST</name>
<feature type="disulfide bond" evidence="20">
    <location>
        <begin position="311"/>
        <end position="348"/>
    </location>
</feature>
<feature type="signal peptide" evidence="22">
    <location>
        <begin position="1"/>
        <end position="15"/>
    </location>
</feature>
<dbReference type="PRINTS" id="PR00336">
    <property type="entry name" value="LYSASSOCTDMP"/>
</dbReference>
<evidence type="ECO:0000313" key="25">
    <source>
        <dbReference type="EMBL" id="GFN73994.1"/>
    </source>
</evidence>
<evidence type="ECO:0000256" key="1">
    <source>
        <dbReference type="ARBA" id="ARBA00004151"/>
    </source>
</evidence>
<keyword evidence="12" id="KW-0325">Glycoprotein</keyword>
<evidence type="ECO:0000256" key="18">
    <source>
        <dbReference type="ARBA" id="ARBA00074379"/>
    </source>
</evidence>
<keyword evidence="6 20" id="KW-0812">Transmembrane</keyword>
<keyword evidence="8" id="KW-0967">Endosome</keyword>
<dbReference type="Pfam" id="PF01299">
    <property type="entry name" value="Lamp2-like_luminal"/>
    <property type="match status" value="1"/>
</dbReference>
<evidence type="ECO:0000256" key="7">
    <source>
        <dbReference type="ARBA" id="ARBA00022729"/>
    </source>
</evidence>
<comment type="caution">
    <text evidence="20">Lacks conserved residue(s) required for the propagation of feature annotation.</text>
</comment>
<evidence type="ECO:0000256" key="21">
    <source>
        <dbReference type="SAM" id="Phobius"/>
    </source>
</evidence>
<evidence type="ECO:0000256" key="11">
    <source>
        <dbReference type="ARBA" id="ARBA00023136"/>
    </source>
</evidence>
<dbReference type="InterPro" id="IPR048528">
    <property type="entry name" value="Lamp2-like_luminal"/>
</dbReference>
<dbReference type="GO" id="GO:0005765">
    <property type="term" value="C:lysosomal membrane"/>
    <property type="evidence" value="ECO:0007669"/>
    <property type="project" value="TreeGrafter"/>
</dbReference>
<evidence type="ECO:0000256" key="6">
    <source>
        <dbReference type="ARBA" id="ARBA00022692"/>
    </source>
</evidence>
<dbReference type="PANTHER" id="PTHR11506">
    <property type="entry name" value="LYSOSOME-ASSOCIATED MEMBRANE GLYCOPROTEIN"/>
    <property type="match status" value="1"/>
</dbReference>
<comment type="function">
    <text evidence="16">Plays a role in short-term synaptic plasticity in a subset of GABAergic neurons in the brain.</text>
</comment>
<evidence type="ECO:0000313" key="26">
    <source>
        <dbReference type="Proteomes" id="UP000735302"/>
    </source>
</evidence>
<sequence length="392" mass="42962">MKIFIFAALLALAVAKNFRVKKDNKTCALLSLDGNLELTASQNASQVGKEDLPFSGATLIADSTCKLIKLNLSKSAQVWFQFDNDQQNWKVTPVSTFIPEQVFGDAVNDTTALVLNAKPLEVFPMTSSYLCKSSAQLNFVPRTEPKDYNFTVTATINNFQIQSLNAESFSTKEKECVADTKPKDYECKSGNKTVIMMEGNFTLDISYFKEEGGKVQNVTKTIIVPAPENATTEGSCDVKATTQSLSIKFFDTWAINFVFTKKDSSYSVTNTSVVYTFDDNLPGHNETGSVTVNFAFSNDYLKASADGYYICNAYLNNTKNGVTLSSKNFKYRAFDENGKGFEGNVSECSADEDTSSVVPIAVGAALAGLVVIVLIAYLIGRKRTRKTGYESV</sequence>
<evidence type="ECO:0000256" key="2">
    <source>
        <dbReference type="ARBA" id="ARBA00004158"/>
    </source>
</evidence>
<evidence type="ECO:0000259" key="24">
    <source>
        <dbReference type="Pfam" id="PF21222"/>
    </source>
</evidence>
<feature type="transmembrane region" description="Helical" evidence="21">
    <location>
        <begin position="357"/>
        <end position="379"/>
    </location>
</feature>
<accession>A0AAV3XT40</accession>
<dbReference type="Pfam" id="PF21222">
    <property type="entry name" value="Lamp2_2nd"/>
    <property type="match status" value="1"/>
</dbReference>
<organism evidence="25 26">
    <name type="scientific">Plakobranchus ocellatus</name>
    <dbReference type="NCBI Taxonomy" id="259542"/>
    <lineage>
        <taxon>Eukaryota</taxon>
        <taxon>Metazoa</taxon>
        <taxon>Spiralia</taxon>
        <taxon>Lophotrochozoa</taxon>
        <taxon>Mollusca</taxon>
        <taxon>Gastropoda</taxon>
        <taxon>Heterobranchia</taxon>
        <taxon>Euthyneura</taxon>
        <taxon>Panpulmonata</taxon>
        <taxon>Sacoglossa</taxon>
        <taxon>Placobranchoidea</taxon>
        <taxon>Plakobranchidae</taxon>
        <taxon>Plakobranchus</taxon>
    </lineage>
</organism>
<feature type="domain" description="Lysosome-associated membrane glycoprotein 2-like luminal" evidence="23">
    <location>
        <begin position="182"/>
        <end position="282"/>
    </location>
</feature>
<dbReference type="Proteomes" id="UP000735302">
    <property type="component" value="Unassembled WGS sequence"/>
</dbReference>
<evidence type="ECO:0000256" key="4">
    <source>
        <dbReference type="ARBA" id="ARBA00004279"/>
    </source>
</evidence>
<dbReference type="GO" id="GO:0031902">
    <property type="term" value="C:late endosome membrane"/>
    <property type="evidence" value="ECO:0007669"/>
    <property type="project" value="TreeGrafter"/>
</dbReference>
<evidence type="ECO:0000256" key="16">
    <source>
        <dbReference type="ARBA" id="ARBA00053950"/>
    </source>
</evidence>
<evidence type="ECO:0000256" key="12">
    <source>
        <dbReference type="ARBA" id="ARBA00023180"/>
    </source>
</evidence>
<comment type="caution">
    <text evidence="25">The sequence shown here is derived from an EMBL/GenBank/DDBJ whole genome shotgun (WGS) entry which is preliminary data.</text>
</comment>
<evidence type="ECO:0000256" key="19">
    <source>
        <dbReference type="ARBA" id="ARBA00076257"/>
    </source>
</evidence>